<dbReference type="EMBL" id="CM003371">
    <property type="protein sequence ID" value="KOM31885.1"/>
    <property type="molecule type" value="Genomic_DNA"/>
</dbReference>
<evidence type="ECO:0000259" key="3">
    <source>
        <dbReference type="Pfam" id="PF04195"/>
    </source>
</evidence>
<dbReference type="Proteomes" id="UP000053144">
    <property type="component" value="Chromosome 1"/>
</dbReference>
<dbReference type="InterPro" id="IPR007321">
    <property type="entry name" value="Transposase_28"/>
</dbReference>
<evidence type="ECO:0000313" key="5">
    <source>
        <dbReference type="Proteomes" id="UP000053144"/>
    </source>
</evidence>
<dbReference type="AlphaFoldDB" id="A0A0L9TMU7"/>
<feature type="domain" description="Transposase (putative) gypsy type" evidence="3">
    <location>
        <begin position="129"/>
        <end position="187"/>
    </location>
</feature>
<evidence type="ECO:0000256" key="1">
    <source>
        <dbReference type="SAM" id="Coils"/>
    </source>
</evidence>
<feature type="region of interest" description="Disordered" evidence="2">
    <location>
        <begin position="318"/>
        <end position="337"/>
    </location>
</feature>
<accession>A0A0L9TMU7</accession>
<feature type="region of interest" description="Disordered" evidence="2">
    <location>
        <begin position="1"/>
        <end position="23"/>
    </location>
</feature>
<dbReference type="PANTHER" id="PTHR31099">
    <property type="entry name" value="OS06G0165300 PROTEIN"/>
    <property type="match status" value="1"/>
</dbReference>
<protein>
    <recommendedName>
        <fullName evidence="3">Transposase (putative) gypsy type domain-containing protein</fullName>
    </recommendedName>
</protein>
<feature type="region of interest" description="Disordered" evidence="2">
    <location>
        <begin position="364"/>
        <end position="385"/>
    </location>
</feature>
<dbReference type="Gramene" id="KOM31885">
    <property type="protein sequence ID" value="KOM31885"/>
    <property type="gene ID" value="LR48_Vigan01g144100"/>
</dbReference>
<dbReference type="PANTHER" id="PTHR31099:SF28">
    <property type="entry name" value="F5J5.12"/>
    <property type="match status" value="1"/>
</dbReference>
<evidence type="ECO:0000256" key="2">
    <source>
        <dbReference type="SAM" id="MobiDB-lite"/>
    </source>
</evidence>
<organism evidence="4 5">
    <name type="scientific">Phaseolus angularis</name>
    <name type="common">Azuki bean</name>
    <name type="synonym">Vigna angularis</name>
    <dbReference type="NCBI Taxonomy" id="3914"/>
    <lineage>
        <taxon>Eukaryota</taxon>
        <taxon>Viridiplantae</taxon>
        <taxon>Streptophyta</taxon>
        <taxon>Embryophyta</taxon>
        <taxon>Tracheophyta</taxon>
        <taxon>Spermatophyta</taxon>
        <taxon>Magnoliopsida</taxon>
        <taxon>eudicotyledons</taxon>
        <taxon>Gunneridae</taxon>
        <taxon>Pentapetalae</taxon>
        <taxon>rosids</taxon>
        <taxon>fabids</taxon>
        <taxon>Fabales</taxon>
        <taxon>Fabaceae</taxon>
        <taxon>Papilionoideae</taxon>
        <taxon>50 kb inversion clade</taxon>
        <taxon>NPAAA clade</taxon>
        <taxon>indigoferoid/millettioid clade</taxon>
        <taxon>Phaseoleae</taxon>
        <taxon>Vigna</taxon>
    </lineage>
</organism>
<feature type="compositionally biased region" description="Low complexity" evidence="2">
    <location>
        <begin position="621"/>
        <end position="631"/>
    </location>
</feature>
<proteinExistence type="predicted"/>
<reference evidence="5" key="1">
    <citation type="journal article" date="2015" name="Proc. Natl. Acad. Sci. U.S.A.">
        <title>Genome sequencing of adzuki bean (Vigna angularis) provides insight into high starch and low fat accumulation and domestication.</title>
        <authorList>
            <person name="Yang K."/>
            <person name="Tian Z."/>
            <person name="Chen C."/>
            <person name="Luo L."/>
            <person name="Zhao B."/>
            <person name="Wang Z."/>
            <person name="Yu L."/>
            <person name="Li Y."/>
            <person name="Sun Y."/>
            <person name="Li W."/>
            <person name="Chen Y."/>
            <person name="Li Y."/>
            <person name="Zhang Y."/>
            <person name="Ai D."/>
            <person name="Zhao J."/>
            <person name="Shang C."/>
            <person name="Ma Y."/>
            <person name="Wu B."/>
            <person name="Wang M."/>
            <person name="Gao L."/>
            <person name="Sun D."/>
            <person name="Zhang P."/>
            <person name="Guo F."/>
            <person name="Wang W."/>
            <person name="Li Y."/>
            <person name="Wang J."/>
            <person name="Varshney R.K."/>
            <person name="Wang J."/>
            <person name="Ling H.Q."/>
            <person name="Wan P."/>
        </authorList>
    </citation>
    <scope>NUCLEOTIDE SEQUENCE</scope>
    <source>
        <strain evidence="5">cv. Jingnong 6</strain>
    </source>
</reference>
<sequence>MEEKGQSAGMELPGPSSTAESPDITTVPYGENAFCYGNVGSEGPEACGTSSARDGDYDWAAREVDEFSSLFRSSAVLADWVENSCILRTLGYNACVRLVACREDERVFHGRENSSREFFYCYASPFYDLYLRVPFTTFQMDVLRTLNVAPSQLHPNGWGYMQAFAVLCRALAIRPTVTLFLYFFRCRSVAKRGWVSLISEPGNALLELYLQSYRGFKNKFFKVSILDSGRRHFFDGEGNPKFPLYWTKEPLRFTSWAEDKMTTEELEALNVLAALPRPFSSRRLINCLEHDDADSRVFEIMGRRGNVRNWFQSIDNEKVDGDLPGSSSKRTQGHQRAQVELAGPVVHVVSTDETTVADEQPLVRKRKGKVGDTSGAVSKKRKDTVDETARPLPLGVWDPSFTLSHKVDLNLDNSEKRVMESMTEQQMADALLEMTTRSQMLAWHIAYASDRGVLRVELDKARTQLKELTETHAACDSKQKRSEQLLRDAEVLLNDARDAGLTLRKERDQLLCELKRAKKIGATVTKEMDDLRAETMEDKELIEELKEAVVIEHTRGFRKALRQVGHLLEVSTEGVEFDVRKDVYEGQLKPLNEIPKDAFMDEEEDEEVVANDEPDEAVAVDEPAVETVDAAGDTPNIVID</sequence>
<evidence type="ECO:0000313" key="4">
    <source>
        <dbReference type="EMBL" id="KOM31885.1"/>
    </source>
</evidence>
<dbReference type="Pfam" id="PF04195">
    <property type="entry name" value="Transposase_28"/>
    <property type="match status" value="1"/>
</dbReference>
<keyword evidence="1" id="KW-0175">Coiled coil</keyword>
<gene>
    <name evidence="4" type="ORF">LR48_Vigan01g144100</name>
</gene>
<name>A0A0L9TMU7_PHAAN</name>
<feature type="region of interest" description="Disordered" evidence="2">
    <location>
        <begin position="621"/>
        <end position="640"/>
    </location>
</feature>
<feature type="coiled-coil region" evidence="1">
    <location>
        <begin position="451"/>
        <end position="478"/>
    </location>
</feature>